<dbReference type="Proteomes" id="UP000198348">
    <property type="component" value="Unassembled WGS sequence"/>
</dbReference>
<reference evidence="1 2" key="1">
    <citation type="submission" date="2017-06" db="EMBL/GenBank/DDBJ databases">
        <authorList>
            <person name="Kim H.J."/>
            <person name="Triplett B.A."/>
        </authorList>
    </citation>
    <scope>NUCLEOTIDE SEQUENCE [LARGE SCALE GENOMIC DNA]</scope>
    <source>
        <strain evidence="1 2">DSM 45207</strain>
    </source>
</reference>
<name>A0A238UXP5_9PSEU</name>
<evidence type="ECO:0000313" key="2">
    <source>
        <dbReference type="Proteomes" id="UP000198348"/>
    </source>
</evidence>
<evidence type="ECO:0000313" key="1">
    <source>
        <dbReference type="EMBL" id="SNR26950.1"/>
    </source>
</evidence>
<sequence>MHVVVVTVVHNPRDARIRYRQIRALLEAGHEVTYI</sequence>
<protein>
    <submittedName>
        <fullName evidence="1">Uncharacterized protein</fullName>
    </submittedName>
</protein>
<dbReference type="EMBL" id="FZNW01000001">
    <property type="protein sequence ID" value="SNR26950.1"/>
    <property type="molecule type" value="Genomic_DNA"/>
</dbReference>
<organism evidence="1 2">
    <name type="scientific">Haloechinothrix alba</name>
    <dbReference type="NCBI Taxonomy" id="664784"/>
    <lineage>
        <taxon>Bacteria</taxon>
        <taxon>Bacillati</taxon>
        <taxon>Actinomycetota</taxon>
        <taxon>Actinomycetes</taxon>
        <taxon>Pseudonocardiales</taxon>
        <taxon>Pseudonocardiaceae</taxon>
        <taxon>Haloechinothrix</taxon>
    </lineage>
</organism>
<gene>
    <name evidence="1" type="ORF">SAMN06265360_1011</name>
</gene>
<dbReference type="AlphaFoldDB" id="A0A238UXP5"/>
<keyword evidence="2" id="KW-1185">Reference proteome</keyword>
<proteinExistence type="predicted"/>
<feature type="non-terminal residue" evidence="1">
    <location>
        <position position="35"/>
    </location>
</feature>
<accession>A0A238UXP5</accession>